<organism evidence="3 4">
    <name type="scientific">Pontivivens ytuae</name>
    <dbReference type="NCBI Taxonomy" id="2789856"/>
    <lineage>
        <taxon>Bacteria</taxon>
        <taxon>Pseudomonadati</taxon>
        <taxon>Pseudomonadota</taxon>
        <taxon>Alphaproteobacteria</taxon>
        <taxon>Rhodobacterales</taxon>
        <taxon>Paracoccaceae</taxon>
        <taxon>Pontivivens</taxon>
    </lineage>
</organism>
<gene>
    <name evidence="3" type="ORF">I0K15_13535</name>
</gene>
<dbReference type="EMBL" id="CP064942">
    <property type="protein sequence ID" value="QPH52828.1"/>
    <property type="molecule type" value="Genomic_DNA"/>
</dbReference>
<evidence type="ECO:0000313" key="4">
    <source>
        <dbReference type="Proteomes" id="UP000594800"/>
    </source>
</evidence>
<keyword evidence="2" id="KW-0472">Membrane</keyword>
<name>A0A7S9LPH3_9RHOB</name>
<keyword evidence="2" id="KW-1133">Transmembrane helix</keyword>
<reference evidence="3 4" key="1">
    <citation type="submission" date="2020-11" db="EMBL/GenBank/DDBJ databases">
        <title>Description of Pontivivens ytuae sp. nov. isolated from deep sea sediment of Mariana Trench.</title>
        <authorList>
            <person name="Wang Z."/>
            <person name="Sun Q.-L."/>
            <person name="Xu X.-D."/>
            <person name="Tang Y.-Z."/>
            <person name="Zhang J."/>
        </authorList>
    </citation>
    <scope>NUCLEOTIDE SEQUENCE [LARGE SCALE GENOMIC DNA]</scope>
    <source>
        <strain evidence="3 4">MT2928</strain>
    </source>
</reference>
<dbReference type="RefSeq" id="WP_196102039.1">
    <property type="nucleotide sequence ID" value="NZ_CP064942.1"/>
</dbReference>
<feature type="region of interest" description="Disordered" evidence="1">
    <location>
        <begin position="135"/>
        <end position="178"/>
    </location>
</feature>
<keyword evidence="4" id="KW-1185">Reference proteome</keyword>
<feature type="transmembrane region" description="Helical" evidence="2">
    <location>
        <begin position="7"/>
        <end position="27"/>
    </location>
</feature>
<feature type="transmembrane region" description="Helical" evidence="2">
    <location>
        <begin position="33"/>
        <end position="56"/>
    </location>
</feature>
<dbReference type="KEGG" id="poz:I0K15_13535"/>
<keyword evidence="2" id="KW-0812">Transmembrane</keyword>
<evidence type="ECO:0000256" key="2">
    <source>
        <dbReference type="SAM" id="Phobius"/>
    </source>
</evidence>
<evidence type="ECO:0000256" key="1">
    <source>
        <dbReference type="SAM" id="MobiDB-lite"/>
    </source>
</evidence>
<evidence type="ECO:0000313" key="3">
    <source>
        <dbReference type="EMBL" id="QPH52828.1"/>
    </source>
</evidence>
<accession>A0A7S9LPH3</accession>
<dbReference type="AlphaFoldDB" id="A0A7S9LPH3"/>
<sequence>MGGIWRGWLLAGGAILAWAAVVLAWLLTQPAPGMAVALFCALAVLVPGGLAFVLALTIRRLEDWRAEARALAFIVDELQETPPVPAKPSKEVSDMLARITERQRVTDRALYALLEGREADRTVLEKVAENAARAAESGKPSRLLAKPLRPAPKPETAQRSLPFDEPSAAEPSGPPEWPEILRALNFPTDADDTAGFRAMRRAMQDRSVAQVLRAAEDVLNLLSQDGIYMDDLDPVATDPSLWRRFAEGERGSELAGLAGIEDTTAISLTRGRMRTDEVMRDTALHFLRHFDLLLKEMAPTLADEDIGRLADTRTGRAFMLLATVTGALD</sequence>
<dbReference type="Proteomes" id="UP000594800">
    <property type="component" value="Chromosome"/>
</dbReference>
<proteinExistence type="predicted"/>
<protein>
    <submittedName>
        <fullName evidence="3">Uncharacterized protein</fullName>
    </submittedName>
</protein>